<evidence type="ECO:0000256" key="11">
    <source>
        <dbReference type="ARBA" id="ARBA00023204"/>
    </source>
</evidence>
<keyword evidence="11" id="KW-0234">DNA repair</keyword>
<dbReference type="SMART" id="SM00986">
    <property type="entry name" value="UDG"/>
    <property type="match status" value="1"/>
</dbReference>
<feature type="region of interest" description="Disordered" evidence="12">
    <location>
        <begin position="46"/>
        <end position="71"/>
    </location>
</feature>
<dbReference type="InterPro" id="IPR005122">
    <property type="entry name" value="Uracil-DNA_glycosylase-like"/>
</dbReference>
<protein>
    <recommendedName>
        <fullName evidence="4">Type-4 uracil-DNA glycosylase</fullName>
        <ecNumber evidence="3">3.2.2.27</ecNumber>
    </recommendedName>
</protein>
<dbReference type="InterPro" id="IPR005273">
    <property type="entry name" value="Ura-DNA_glyco_family4"/>
</dbReference>
<evidence type="ECO:0000256" key="10">
    <source>
        <dbReference type="ARBA" id="ARBA00023014"/>
    </source>
</evidence>
<keyword evidence="9" id="KW-0408">Iron</keyword>
<dbReference type="Pfam" id="PF03167">
    <property type="entry name" value="UDG"/>
    <property type="match status" value="1"/>
</dbReference>
<dbReference type="PANTHER" id="PTHR33693">
    <property type="entry name" value="TYPE-5 URACIL-DNA GLYCOSYLASE"/>
    <property type="match status" value="1"/>
</dbReference>
<accession>A0A1H0M677</accession>
<dbReference type="InterPro" id="IPR036895">
    <property type="entry name" value="Uracil-DNA_glycosylase-like_sf"/>
</dbReference>
<dbReference type="NCBIfam" id="TIGR00758">
    <property type="entry name" value="UDG_fam4"/>
    <property type="match status" value="1"/>
</dbReference>
<dbReference type="CDD" id="cd10030">
    <property type="entry name" value="UDG-F4_TTUDGA_SPO1dp_like"/>
    <property type="match status" value="1"/>
</dbReference>
<sequence length="277" mass="30962">MDNRKQSILSAIRGVLQYHREIGIKYYPGSSSVRSFMKAVPVAARKAEEKTTSFHPPSSLERKDRRPPAKPLNELTLAQIKANLEEISTEVAGCSACDLHRLRIHPVAGRGNEQAKLLVIGDWLGIDEQNSGQGGRYLFGHRQDVMLSRMLAAIGLSVDQVFITNVIKCAISTSSQPHADHVRSCVSYLRRQIAVIRPDLICTMGMIAARAVLEKKMPLSRLRGKFHMYSVDQQLQIPVLTTYHPTYLLQNAEMKKATWLDLQLVAKKLGLPISPSR</sequence>
<keyword evidence="15" id="KW-1185">Reference proteome</keyword>
<dbReference type="Gene3D" id="3.40.470.10">
    <property type="entry name" value="Uracil-DNA glycosylase-like domain"/>
    <property type="match status" value="1"/>
</dbReference>
<comment type="similarity">
    <text evidence="2">Belongs to the uracil-DNA glycosylase (UDG) superfamily. Type 4 (UDGa) family.</text>
</comment>
<proteinExistence type="inferred from homology"/>
<evidence type="ECO:0000256" key="8">
    <source>
        <dbReference type="ARBA" id="ARBA00022801"/>
    </source>
</evidence>
<evidence type="ECO:0000256" key="9">
    <source>
        <dbReference type="ARBA" id="ARBA00023004"/>
    </source>
</evidence>
<dbReference type="RefSeq" id="WP_092220388.1">
    <property type="nucleotide sequence ID" value="NZ_FNJI01000005.1"/>
</dbReference>
<evidence type="ECO:0000256" key="7">
    <source>
        <dbReference type="ARBA" id="ARBA00022763"/>
    </source>
</evidence>
<keyword evidence="8" id="KW-0378">Hydrolase</keyword>
<dbReference type="SMART" id="SM00987">
    <property type="entry name" value="UreE_C"/>
    <property type="match status" value="1"/>
</dbReference>
<evidence type="ECO:0000256" key="12">
    <source>
        <dbReference type="SAM" id="MobiDB-lite"/>
    </source>
</evidence>
<evidence type="ECO:0000313" key="15">
    <source>
        <dbReference type="Proteomes" id="UP000199073"/>
    </source>
</evidence>
<dbReference type="STRING" id="91360.SAMN05660330_00997"/>
<keyword evidence="7" id="KW-0227">DNA damage</keyword>
<dbReference type="GO" id="GO:0051539">
    <property type="term" value="F:4 iron, 4 sulfur cluster binding"/>
    <property type="evidence" value="ECO:0007669"/>
    <property type="project" value="UniProtKB-KW"/>
</dbReference>
<evidence type="ECO:0000256" key="3">
    <source>
        <dbReference type="ARBA" id="ARBA00012030"/>
    </source>
</evidence>
<evidence type="ECO:0000313" key="14">
    <source>
        <dbReference type="EMBL" id="SDO75894.1"/>
    </source>
</evidence>
<dbReference type="OrthoDB" id="5290748at2"/>
<dbReference type="GO" id="GO:0006281">
    <property type="term" value="P:DNA repair"/>
    <property type="evidence" value="ECO:0007669"/>
    <property type="project" value="UniProtKB-KW"/>
</dbReference>
<dbReference type="GO" id="GO:0004844">
    <property type="term" value="F:uracil DNA N-glycosylase activity"/>
    <property type="evidence" value="ECO:0007669"/>
    <property type="project" value="UniProtKB-EC"/>
</dbReference>
<keyword evidence="10" id="KW-0411">Iron-sulfur</keyword>
<comment type="catalytic activity">
    <reaction evidence="1">
        <text>Hydrolyzes single-stranded DNA or mismatched double-stranded DNA and polynucleotides, releasing free uracil.</text>
        <dbReference type="EC" id="3.2.2.27"/>
    </reaction>
</comment>
<dbReference type="InterPro" id="IPR051536">
    <property type="entry name" value="UDG_Type-4/5"/>
</dbReference>
<dbReference type="EMBL" id="FNJI01000005">
    <property type="protein sequence ID" value="SDO75894.1"/>
    <property type="molecule type" value="Genomic_DNA"/>
</dbReference>
<name>A0A1H0M677_9BACT</name>
<dbReference type="GO" id="GO:0046872">
    <property type="term" value="F:metal ion binding"/>
    <property type="evidence" value="ECO:0007669"/>
    <property type="project" value="UniProtKB-KW"/>
</dbReference>
<organism evidence="14 15">
    <name type="scientific">Desulforhopalus singaporensis</name>
    <dbReference type="NCBI Taxonomy" id="91360"/>
    <lineage>
        <taxon>Bacteria</taxon>
        <taxon>Pseudomonadati</taxon>
        <taxon>Thermodesulfobacteriota</taxon>
        <taxon>Desulfobulbia</taxon>
        <taxon>Desulfobulbales</taxon>
        <taxon>Desulfocapsaceae</taxon>
        <taxon>Desulforhopalus</taxon>
    </lineage>
</organism>
<gene>
    <name evidence="14" type="ORF">SAMN05660330_00997</name>
</gene>
<evidence type="ECO:0000256" key="5">
    <source>
        <dbReference type="ARBA" id="ARBA00022485"/>
    </source>
</evidence>
<keyword evidence="5" id="KW-0004">4Fe-4S</keyword>
<reference evidence="14 15" key="1">
    <citation type="submission" date="2016-10" db="EMBL/GenBank/DDBJ databases">
        <authorList>
            <person name="de Groot N.N."/>
        </authorList>
    </citation>
    <scope>NUCLEOTIDE SEQUENCE [LARGE SCALE GENOMIC DNA]</scope>
    <source>
        <strain evidence="14 15">DSM 12130</strain>
    </source>
</reference>
<dbReference type="AlphaFoldDB" id="A0A1H0M677"/>
<dbReference type="EC" id="3.2.2.27" evidence="3"/>
<evidence type="ECO:0000256" key="4">
    <source>
        <dbReference type="ARBA" id="ARBA00019403"/>
    </source>
</evidence>
<evidence type="ECO:0000256" key="6">
    <source>
        <dbReference type="ARBA" id="ARBA00022723"/>
    </source>
</evidence>
<feature type="domain" description="Uracil-DNA glycosylase-like" evidence="13">
    <location>
        <begin position="108"/>
        <end position="263"/>
    </location>
</feature>
<evidence type="ECO:0000256" key="2">
    <source>
        <dbReference type="ARBA" id="ARBA00006521"/>
    </source>
</evidence>
<keyword evidence="6" id="KW-0479">Metal-binding</keyword>
<dbReference type="SUPFAM" id="SSF52141">
    <property type="entry name" value="Uracil-DNA glycosylase-like"/>
    <property type="match status" value="1"/>
</dbReference>
<evidence type="ECO:0000259" key="13">
    <source>
        <dbReference type="SMART" id="SM00986"/>
    </source>
</evidence>
<evidence type="ECO:0000256" key="1">
    <source>
        <dbReference type="ARBA" id="ARBA00001400"/>
    </source>
</evidence>
<dbReference type="Proteomes" id="UP000199073">
    <property type="component" value="Unassembled WGS sequence"/>
</dbReference>
<dbReference type="PANTHER" id="PTHR33693:SF1">
    <property type="entry name" value="TYPE-4 URACIL-DNA GLYCOSYLASE"/>
    <property type="match status" value="1"/>
</dbReference>